<dbReference type="PROSITE" id="PS51257">
    <property type="entry name" value="PROKAR_LIPOPROTEIN"/>
    <property type="match status" value="1"/>
</dbReference>
<dbReference type="InterPro" id="IPR033985">
    <property type="entry name" value="SusD-like_N"/>
</dbReference>
<proteinExistence type="inferred from homology"/>
<evidence type="ECO:0000256" key="4">
    <source>
        <dbReference type="ARBA" id="ARBA00023136"/>
    </source>
</evidence>
<dbReference type="Pfam" id="PF14322">
    <property type="entry name" value="SusD-like_3"/>
    <property type="match status" value="1"/>
</dbReference>
<dbReference type="SUPFAM" id="SSF48452">
    <property type="entry name" value="TPR-like"/>
    <property type="match status" value="1"/>
</dbReference>
<accession>A0ABT1BVV4</accession>
<evidence type="ECO:0000256" key="5">
    <source>
        <dbReference type="ARBA" id="ARBA00023237"/>
    </source>
</evidence>
<comment type="caution">
    <text evidence="9">The sequence shown here is derived from an EMBL/GenBank/DDBJ whole genome shotgun (WGS) entry which is preliminary data.</text>
</comment>
<dbReference type="InterPro" id="IPR011990">
    <property type="entry name" value="TPR-like_helical_dom_sf"/>
</dbReference>
<reference evidence="9 10" key="1">
    <citation type="submission" date="2022-06" db="EMBL/GenBank/DDBJ databases">
        <title>A taxonomic note on the genus Prevotella: Description of four novel genera and emended description of the genera Hallella and Xylanibacter.</title>
        <authorList>
            <person name="Hitch T.C.A."/>
        </authorList>
    </citation>
    <scope>NUCLEOTIDE SEQUENCE [LARGE SCALE GENOMIC DNA]</scope>
    <source>
        <strain evidence="9 10">DSM 100619</strain>
    </source>
</reference>
<comment type="subcellular location">
    <subcellularLocation>
        <location evidence="1">Cell outer membrane</location>
    </subcellularLocation>
</comment>
<protein>
    <submittedName>
        <fullName evidence="9">RagB/SusD family nutrient uptake outer membrane protein</fullName>
    </submittedName>
</protein>
<name>A0ABT1BVV4_9BACT</name>
<dbReference type="Gene3D" id="1.25.40.390">
    <property type="match status" value="1"/>
</dbReference>
<comment type="similarity">
    <text evidence="2">Belongs to the SusD family.</text>
</comment>
<evidence type="ECO:0000256" key="2">
    <source>
        <dbReference type="ARBA" id="ARBA00006275"/>
    </source>
</evidence>
<evidence type="ECO:0000313" key="10">
    <source>
        <dbReference type="Proteomes" id="UP001204015"/>
    </source>
</evidence>
<dbReference type="RefSeq" id="WP_252760582.1">
    <property type="nucleotide sequence ID" value="NZ_JAMXLY010000013.1"/>
</dbReference>
<keyword evidence="5" id="KW-0998">Cell outer membrane</keyword>
<evidence type="ECO:0000256" key="3">
    <source>
        <dbReference type="ARBA" id="ARBA00022729"/>
    </source>
</evidence>
<feature type="chain" id="PRO_5045724357" evidence="6">
    <location>
        <begin position="24"/>
        <end position="574"/>
    </location>
</feature>
<dbReference type="Proteomes" id="UP001204015">
    <property type="component" value="Unassembled WGS sequence"/>
</dbReference>
<keyword evidence="10" id="KW-1185">Reference proteome</keyword>
<dbReference type="InterPro" id="IPR012944">
    <property type="entry name" value="SusD_RagB_dom"/>
</dbReference>
<dbReference type="EMBL" id="JAMXLY010000013">
    <property type="protein sequence ID" value="MCO6025221.1"/>
    <property type="molecule type" value="Genomic_DNA"/>
</dbReference>
<gene>
    <name evidence="9" type="ORF">NG821_05110</name>
</gene>
<evidence type="ECO:0000256" key="1">
    <source>
        <dbReference type="ARBA" id="ARBA00004442"/>
    </source>
</evidence>
<evidence type="ECO:0000259" key="8">
    <source>
        <dbReference type="Pfam" id="PF14322"/>
    </source>
</evidence>
<feature type="domain" description="SusD-like N-terminal" evidence="8">
    <location>
        <begin position="79"/>
        <end position="210"/>
    </location>
</feature>
<organism evidence="9 10">
    <name type="scientific">Segatella cerevisiae</name>
    <dbReference type="NCBI Taxonomy" id="2053716"/>
    <lineage>
        <taxon>Bacteria</taxon>
        <taxon>Pseudomonadati</taxon>
        <taxon>Bacteroidota</taxon>
        <taxon>Bacteroidia</taxon>
        <taxon>Bacteroidales</taxon>
        <taxon>Prevotellaceae</taxon>
        <taxon>Segatella</taxon>
    </lineage>
</organism>
<keyword evidence="4" id="KW-0472">Membrane</keyword>
<evidence type="ECO:0000313" key="9">
    <source>
        <dbReference type="EMBL" id="MCO6025221.1"/>
    </source>
</evidence>
<evidence type="ECO:0000259" key="7">
    <source>
        <dbReference type="Pfam" id="PF07980"/>
    </source>
</evidence>
<dbReference type="Pfam" id="PF07980">
    <property type="entry name" value="SusD_RagB"/>
    <property type="match status" value="1"/>
</dbReference>
<evidence type="ECO:0000256" key="6">
    <source>
        <dbReference type="SAM" id="SignalP"/>
    </source>
</evidence>
<sequence length="574" mass="65878">MKKSIIYLLAAFLLLFTSCNDFLDKDPRDTFTNNPEFWNNSNDVQSYCNKFYNNYVGYSYGGGSGWFYFTSLSDDQANASFDNWSFITIPATSSYWSGGFTEIRRANYLLQEIKSSTLSQSEKDGYIAISRLNRAWKYYQLVREYGDVQWIDYPITDIDDDQVYGKRTDRDVVMDSVLSDLNYAIATLPSNVSDKTKWSKEMAEAMKSDICLYEGTYCKYRTQADNGKAPDLDRAKKYLLESENASEAIMNTGKYSLTPNYGEIYNSLDLSNNSEIIFYRNYEKDIVMHGLCDYTSSSSEQLGITKDAVNAFLFKDGKPLATTSLDKDDKAVENKNGDYSISGMLKNRDKRLSVLIDSIICFKGHGWARLDENGNLPTAAQLMTSSTGYTIRKFDNTTLDSYYRNNVSTNYTDAPLYWYAVILLNEAEAKAELGTITQSDLDKTVNLLEARADVPNITLQPETDPANDMGVSNLIWEIRRCRRCELMTDNWYRYWDLVRWHQLDKLDSQKYPNINRGANLSNVANNTMTVDQDKYIIAAGKTRTFDPKYYLYPIPSNELNLNKEMQQNPGWEKQ</sequence>
<keyword evidence="3 6" id="KW-0732">Signal</keyword>
<feature type="signal peptide" evidence="6">
    <location>
        <begin position="1"/>
        <end position="23"/>
    </location>
</feature>
<feature type="domain" description="RagB/SusD" evidence="7">
    <location>
        <begin position="279"/>
        <end position="571"/>
    </location>
</feature>